<protein>
    <submittedName>
        <fullName evidence="1">Uncharacterized protein</fullName>
    </submittedName>
</protein>
<dbReference type="Proteomes" id="UP001186944">
    <property type="component" value="Unassembled WGS sequence"/>
</dbReference>
<dbReference type="Gene3D" id="2.60.120.260">
    <property type="entry name" value="Galactose-binding domain-like"/>
    <property type="match status" value="1"/>
</dbReference>
<organism evidence="1 2">
    <name type="scientific">Pinctada imbricata</name>
    <name type="common">Atlantic pearl-oyster</name>
    <name type="synonym">Pinctada martensii</name>
    <dbReference type="NCBI Taxonomy" id="66713"/>
    <lineage>
        <taxon>Eukaryota</taxon>
        <taxon>Metazoa</taxon>
        <taxon>Spiralia</taxon>
        <taxon>Lophotrochozoa</taxon>
        <taxon>Mollusca</taxon>
        <taxon>Bivalvia</taxon>
        <taxon>Autobranchia</taxon>
        <taxon>Pteriomorphia</taxon>
        <taxon>Pterioida</taxon>
        <taxon>Pterioidea</taxon>
        <taxon>Pteriidae</taxon>
        <taxon>Pinctada</taxon>
    </lineage>
</organism>
<name>A0AA88XUP9_PINIB</name>
<evidence type="ECO:0000313" key="2">
    <source>
        <dbReference type="Proteomes" id="UP001186944"/>
    </source>
</evidence>
<evidence type="ECO:0000313" key="1">
    <source>
        <dbReference type="EMBL" id="KAK3090712.1"/>
    </source>
</evidence>
<keyword evidence="2" id="KW-1185">Reference proteome</keyword>
<reference evidence="1" key="1">
    <citation type="submission" date="2019-08" db="EMBL/GenBank/DDBJ databases">
        <title>The improved chromosome-level genome for the pearl oyster Pinctada fucata martensii using PacBio sequencing and Hi-C.</title>
        <authorList>
            <person name="Zheng Z."/>
        </authorList>
    </citation>
    <scope>NUCLEOTIDE SEQUENCE</scope>
    <source>
        <strain evidence="1">ZZ-2019</strain>
        <tissue evidence="1">Adductor muscle</tissue>
    </source>
</reference>
<dbReference type="EMBL" id="VSWD01000010">
    <property type="protein sequence ID" value="KAK3090712.1"/>
    <property type="molecule type" value="Genomic_DNA"/>
</dbReference>
<accession>A0AA88XUP9</accession>
<sequence>MQTEANHRTFHCSHSITGRFVVIYNERNQTNPPSYRYSTEAILELCEVEVPIEGKEIFSSLQLPLV</sequence>
<gene>
    <name evidence="1" type="ORF">FSP39_013953</name>
</gene>
<comment type="caution">
    <text evidence="1">The sequence shown here is derived from an EMBL/GenBank/DDBJ whole genome shotgun (WGS) entry which is preliminary data.</text>
</comment>
<proteinExistence type="predicted"/>
<dbReference type="AlphaFoldDB" id="A0AA88XUP9"/>